<dbReference type="SUPFAM" id="SSF81301">
    <property type="entry name" value="Nucleotidyltransferase"/>
    <property type="match status" value="1"/>
</dbReference>
<proteinExistence type="predicted"/>
<dbReference type="Proteomes" id="UP001347146">
    <property type="component" value="Unassembled WGS sequence"/>
</dbReference>
<keyword evidence="3" id="KW-1185">Reference proteome</keyword>
<dbReference type="InterPro" id="IPR007685">
    <property type="entry name" value="RelA_SpoT"/>
</dbReference>
<comment type="caution">
    <text evidence="2">The sequence shown here is derived from an EMBL/GenBank/DDBJ whole genome shotgun (WGS) entry which is preliminary data.</text>
</comment>
<dbReference type="CDD" id="cd05399">
    <property type="entry name" value="NT_Rel-Spo_like"/>
    <property type="match status" value="1"/>
</dbReference>
<organism evidence="2 3">
    <name type="scientific">Gordonia sesuvii</name>
    <dbReference type="NCBI Taxonomy" id="3116777"/>
    <lineage>
        <taxon>Bacteria</taxon>
        <taxon>Bacillati</taxon>
        <taxon>Actinomycetota</taxon>
        <taxon>Actinomycetes</taxon>
        <taxon>Mycobacteriales</taxon>
        <taxon>Gordoniaceae</taxon>
        <taxon>Gordonia</taxon>
    </lineage>
</organism>
<accession>A0ABU7MF68</accession>
<protein>
    <submittedName>
        <fullName evidence="2">RelA/SpoT protein</fullName>
    </submittedName>
</protein>
<dbReference type="PANTHER" id="PTHR47837:SF1">
    <property type="entry name" value="GTP PYROPHOSPHOKINASE YJBM"/>
    <property type="match status" value="1"/>
</dbReference>
<dbReference type="InterPro" id="IPR043519">
    <property type="entry name" value="NT_sf"/>
</dbReference>
<dbReference type="EMBL" id="JAZDUF010000004">
    <property type="protein sequence ID" value="MEE3851760.1"/>
    <property type="molecule type" value="Genomic_DNA"/>
</dbReference>
<dbReference type="Pfam" id="PF04607">
    <property type="entry name" value="RelA_SpoT"/>
    <property type="match status" value="1"/>
</dbReference>
<evidence type="ECO:0000313" key="3">
    <source>
        <dbReference type="Proteomes" id="UP001347146"/>
    </source>
</evidence>
<name>A0ABU7MF68_9ACTN</name>
<dbReference type="InterPro" id="IPR052366">
    <property type="entry name" value="GTP_Pyrophosphokinase"/>
</dbReference>
<dbReference type="SMART" id="SM00954">
    <property type="entry name" value="RelA_SpoT"/>
    <property type="match status" value="1"/>
</dbReference>
<dbReference type="RefSeq" id="WP_330433472.1">
    <property type="nucleotide sequence ID" value="NZ_JAZDUF010000004.1"/>
</dbReference>
<gene>
    <name evidence="2" type="ORF">VZC37_15565</name>
</gene>
<dbReference type="Gene3D" id="3.30.460.10">
    <property type="entry name" value="Beta Polymerase, domain 2"/>
    <property type="match status" value="1"/>
</dbReference>
<evidence type="ECO:0000313" key="2">
    <source>
        <dbReference type="EMBL" id="MEE3851760.1"/>
    </source>
</evidence>
<feature type="domain" description="RelA/SpoT" evidence="1">
    <location>
        <begin position="72"/>
        <end position="206"/>
    </location>
</feature>
<evidence type="ECO:0000259" key="1">
    <source>
        <dbReference type="SMART" id="SM00954"/>
    </source>
</evidence>
<dbReference type="PANTHER" id="PTHR47837">
    <property type="entry name" value="GTP PYROPHOSPHOKINASE YJBM"/>
    <property type="match status" value="1"/>
</dbReference>
<reference evidence="2 3" key="1">
    <citation type="submission" date="2024-01" db="EMBL/GenBank/DDBJ databases">
        <title>Draft genome sequence of Gordonia sp. LSe1-13.</title>
        <authorList>
            <person name="Suphannarot A."/>
            <person name="Mingma R."/>
        </authorList>
    </citation>
    <scope>NUCLEOTIDE SEQUENCE [LARGE SCALE GENOMIC DNA]</scope>
    <source>
        <strain evidence="2 3">LSe1-13</strain>
    </source>
</reference>
<sequence>MFAALTVHCAMFERTVGEVRMSDGFETLVQETWQARDSCWSIALSAAQGFLTQVAASAIGDGDPSRIDCRTHRIKEPKRAEAKIRRKLRDGKISALPQDADEIEGAISDIVGIKVLCKSTRDLAAFKCRLEEAVPSGRIQFAEDPSDYVLSPKPSGYRAYHVVLEAPSTVDTKAHLVKVEVQVKTRLQDSWGELTHEDMYKPGEGFNPTDFHRKVAKTMADLLSTVDQLADDLAAELESQQARNNKPTPDGATSVNTTVVTVTRAAPRYALAMDYDGQRGLIPAKAVKRLLVEAGDIDPADFIAVSDHLSEEQRLEVERVDNQDGVFYYPISLGPQP</sequence>